<proteinExistence type="predicted"/>
<evidence type="ECO:0000313" key="3">
    <source>
        <dbReference type="EMBL" id="EDO34755.1"/>
    </source>
</evidence>
<dbReference type="Proteomes" id="UP000001593">
    <property type="component" value="Unassembled WGS sequence"/>
</dbReference>
<dbReference type="InterPro" id="IPR047187">
    <property type="entry name" value="SF1_C_Upf1"/>
</dbReference>
<gene>
    <name evidence="3" type="ORF">NEMVEDRAFT_v1g124860</name>
</gene>
<dbReference type="eggNOG" id="KOG1807">
    <property type="taxonomic scope" value="Eukaryota"/>
</dbReference>
<dbReference type="InterPro" id="IPR041679">
    <property type="entry name" value="DNA2/NAM7-like_C"/>
</dbReference>
<dbReference type="EMBL" id="DS469720">
    <property type="protein sequence ID" value="EDO34755.1"/>
    <property type="molecule type" value="Genomic_DNA"/>
</dbReference>
<keyword evidence="4" id="KW-1185">Reference proteome</keyword>
<name>A7SNI7_NEMVE</name>
<accession>A7SNI7</accession>
<organism evidence="3 4">
    <name type="scientific">Nematostella vectensis</name>
    <name type="common">Starlet sea anemone</name>
    <dbReference type="NCBI Taxonomy" id="45351"/>
    <lineage>
        <taxon>Eukaryota</taxon>
        <taxon>Metazoa</taxon>
        <taxon>Cnidaria</taxon>
        <taxon>Anthozoa</taxon>
        <taxon>Hexacorallia</taxon>
        <taxon>Actiniaria</taxon>
        <taxon>Edwardsiidae</taxon>
        <taxon>Nematostella</taxon>
    </lineage>
</organism>
<dbReference type="GO" id="GO:0004386">
    <property type="term" value="F:helicase activity"/>
    <property type="evidence" value="ECO:0007669"/>
    <property type="project" value="InterPro"/>
</dbReference>
<feature type="domain" description="DNA2/NAM7 helicase helicase" evidence="1">
    <location>
        <begin position="82"/>
        <end position="301"/>
    </location>
</feature>
<dbReference type="FunFam" id="3.40.50.300:FF:004484">
    <property type="entry name" value="Predicted protein"/>
    <property type="match status" value="1"/>
</dbReference>
<dbReference type="CDD" id="cd17936">
    <property type="entry name" value="EEXXEc_NFX1"/>
    <property type="match status" value="1"/>
</dbReference>
<evidence type="ECO:0000259" key="1">
    <source>
        <dbReference type="Pfam" id="PF13086"/>
    </source>
</evidence>
<evidence type="ECO:0008006" key="5">
    <source>
        <dbReference type="Google" id="ProtNLM"/>
    </source>
</evidence>
<dbReference type="SUPFAM" id="SSF52540">
    <property type="entry name" value="P-loop containing nucleoside triphosphate hydrolases"/>
    <property type="match status" value="1"/>
</dbReference>
<dbReference type="Pfam" id="PF13086">
    <property type="entry name" value="AAA_11"/>
    <property type="match status" value="1"/>
</dbReference>
<dbReference type="AlphaFoldDB" id="A7SNI7"/>
<dbReference type="GO" id="GO:0031048">
    <property type="term" value="P:regulatory ncRNA-mediated heterochromatin formation"/>
    <property type="evidence" value="ECO:0000318"/>
    <property type="project" value="GO_Central"/>
</dbReference>
<sequence>VMVESPTYFHALRPVLNSLQKFEMEDFPLKNEIVHAVSSSELPLYLNSAQTINTKAVEPKTADAQDVYVKEFLAYADRYKLLESSQSEALLHALNNRLAIVQGPPGCGKTFLGVKIVQLLLSLQPQLTGPVLLLTYKNHALDEFLKAMFQFCEKENIVRIGGRSKEPQLEECNLQTILKNERYTLARFNEIQDIRIAIGDKTEEIKSIAGTIRNSSFLTRESLLQEMSEAQVFEVLQSKKIVGVTITGASINHDLLQLLGPSVVIVEEAAEILEPSLLAALTPQLQHLILIGDHQQLRPNVDTYKLTTDFNFNVSLMERLIKSNFPYKTLAKQNRMRPEFSALLHDIYPKLEDNLPRVSQNKPLGCLDKSMFFWTHNHTEKKERTITNEKEAEMVASLVLYLLSSGCKPNEVTVLAAYLGQVKTLRGKMKKHRIDYPELHPNDEQVTVQTIDMYQGDENKYVVVSLVRCNDKGSVGFLSNINRRCVAQSRAQCGMYFVGSADTLRGKEQGRRCWEKLLTGMEEQRCVGSKITLQVCKFDVRVIGN</sequence>
<dbReference type="STRING" id="45351.A7SNI7"/>
<dbReference type="HOGENOM" id="CLU_574350_0_0_1"/>
<dbReference type="PANTHER" id="PTHR10887">
    <property type="entry name" value="DNA2/NAM7 HELICASE FAMILY"/>
    <property type="match status" value="1"/>
</dbReference>
<dbReference type="InParanoid" id="A7SNI7"/>
<dbReference type="FunFam" id="3.40.50.300:FF:004470">
    <property type="entry name" value="Predicted protein"/>
    <property type="match status" value="1"/>
</dbReference>
<dbReference type="PANTHER" id="PTHR10887:SF341">
    <property type="entry name" value="NFX1-TYPE ZINC FINGER-CONTAINING PROTEIN 1"/>
    <property type="match status" value="1"/>
</dbReference>
<dbReference type="PhylomeDB" id="A7SNI7"/>
<dbReference type="GO" id="GO:0003723">
    <property type="term" value="F:RNA binding"/>
    <property type="evidence" value="ECO:0000318"/>
    <property type="project" value="GO_Central"/>
</dbReference>
<dbReference type="InterPro" id="IPR045055">
    <property type="entry name" value="DNA2/NAM7-like"/>
</dbReference>
<evidence type="ECO:0000313" key="4">
    <source>
        <dbReference type="Proteomes" id="UP000001593"/>
    </source>
</evidence>
<reference evidence="3 4" key="1">
    <citation type="journal article" date="2007" name="Science">
        <title>Sea anemone genome reveals ancestral eumetazoan gene repertoire and genomic organization.</title>
        <authorList>
            <person name="Putnam N.H."/>
            <person name="Srivastava M."/>
            <person name="Hellsten U."/>
            <person name="Dirks B."/>
            <person name="Chapman J."/>
            <person name="Salamov A."/>
            <person name="Terry A."/>
            <person name="Shapiro H."/>
            <person name="Lindquist E."/>
            <person name="Kapitonov V.V."/>
            <person name="Jurka J."/>
            <person name="Genikhovich G."/>
            <person name="Grigoriev I.V."/>
            <person name="Lucas S.M."/>
            <person name="Steele R.E."/>
            <person name="Finnerty J.R."/>
            <person name="Technau U."/>
            <person name="Martindale M.Q."/>
            <person name="Rokhsar D.S."/>
        </authorList>
    </citation>
    <scope>NUCLEOTIDE SEQUENCE [LARGE SCALE GENOMIC DNA]</scope>
    <source>
        <strain evidence="4">CH2 X CH6</strain>
    </source>
</reference>
<protein>
    <recommendedName>
        <fullName evidence="5">NFX1-type zinc finger-containing protein 1</fullName>
    </recommendedName>
</protein>
<dbReference type="Pfam" id="PF13087">
    <property type="entry name" value="AAA_12"/>
    <property type="match status" value="1"/>
</dbReference>
<dbReference type="InterPro" id="IPR027417">
    <property type="entry name" value="P-loop_NTPase"/>
</dbReference>
<feature type="non-terminal residue" evidence="3">
    <location>
        <position position="545"/>
    </location>
</feature>
<dbReference type="GO" id="GO:0031380">
    <property type="term" value="C:nuclear RNA-directed RNA polymerase complex"/>
    <property type="evidence" value="ECO:0000318"/>
    <property type="project" value="GO_Central"/>
</dbReference>
<dbReference type="InterPro" id="IPR041677">
    <property type="entry name" value="DNA2/NAM7_AAA_11"/>
</dbReference>
<dbReference type="Gene3D" id="3.40.50.300">
    <property type="entry name" value="P-loop containing nucleotide triphosphate hydrolases"/>
    <property type="match status" value="2"/>
</dbReference>
<evidence type="ECO:0000259" key="2">
    <source>
        <dbReference type="Pfam" id="PF13087"/>
    </source>
</evidence>
<dbReference type="CDD" id="cd18808">
    <property type="entry name" value="SF1_C_Upf1"/>
    <property type="match status" value="1"/>
</dbReference>
<feature type="domain" description="DNA2/NAM7 helicase-like C-terminal" evidence="2">
    <location>
        <begin position="313"/>
        <end position="501"/>
    </location>
</feature>